<evidence type="ECO:0000313" key="2">
    <source>
        <dbReference type="Proteomes" id="UP000178461"/>
    </source>
</evidence>
<dbReference type="EMBL" id="MFJW01000032">
    <property type="protein sequence ID" value="OGG29215.1"/>
    <property type="molecule type" value="Genomic_DNA"/>
</dbReference>
<dbReference type="SUPFAM" id="SSF143100">
    <property type="entry name" value="TTHA1013/TTHA0281-like"/>
    <property type="match status" value="1"/>
</dbReference>
<proteinExistence type="predicted"/>
<organism evidence="1 2">
    <name type="scientific">Candidatus Gottesmanbacteria bacterium RIFCSPLOWO2_01_FULL_46_21</name>
    <dbReference type="NCBI Taxonomy" id="1798393"/>
    <lineage>
        <taxon>Bacteria</taxon>
        <taxon>Candidatus Gottesmaniibacteriota</taxon>
    </lineage>
</organism>
<name>A0A1F6AX04_9BACT</name>
<dbReference type="InterPro" id="IPR035069">
    <property type="entry name" value="TTHA1013/TTHA0281-like"/>
</dbReference>
<accession>A0A1F6AX04</accession>
<dbReference type="AlphaFoldDB" id="A0A1F6AX04"/>
<protein>
    <recommendedName>
        <fullName evidence="3">HicB-like antitoxin of toxin-antitoxin system domain-containing protein</fullName>
    </recommendedName>
</protein>
<reference evidence="1 2" key="1">
    <citation type="journal article" date="2016" name="Nat. Commun.">
        <title>Thousands of microbial genomes shed light on interconnected biogeochemical processes in an aquifer system.</title>
        <authorList>
            <person name="Anantharaman K."/>
            <person name="Brown C.T."/>
            <person name="Hug L.A."/>
            <person name="Sharon I."/>
            <person name="Castelle C.J."/>
            <person name="Probst A.J."/>
            <person name="Thomas B.C."/>
            <person name="Singh A."/>
            <person name="Wilkins M.J."/>
            <person name="Karaoz U."/>
            <person name="Brodie E.L."/>
            <person name="Williams K.H."/>
            <person name="Hubbard S.S."/>
            <person name="Banfield J.F."/>
        </authorList>
    </citation>
    <scope>NUCLEOTIDE SEQUENCE [LARGE SCALE GENOMIC DNA]</scope>
</reference>
<evidence type="ECO:0008006" key="3">
    <source>
        <dbReference type="Google" id="ProtNLM"/>
    </source>
</evidence>
<sequence length="91" mass="10216">METKVLNYRITIEPDTRVGTNESGYAAYCPTLGLADGGDTIEEAIKNIKKLIAFHIECLAKEKRSVPVDNEEEMVLTTNVRVRVDHKFSFA</sequence>
<gene>
    <name evidence="1" type="ORF">A2971_04605</name>
</gene>
<dbReference type="Gene3D" id="3.30.160.250">
    <property type="match status" value="1"/>
</dbReference>
<comment type="caution">
    <text evidence="1">The sequence shown here is derived from an EMBL/GenBank/DDBJ whole genome shotgun (WGS) entry which is preliminary data.</text>
</comment>
<dbReference type="Proteomes" id="UP000178461">
    <property type="component" value="Unassembled WGS sequence"/>
</dbReference>
<evidence type="ECO:0000313" key="1">
    <source>
        <dbReference type="EMBL" id="OGG29215.1"/>
    </source>
</evidence>